<protein>
    <submittedName>
        <fullName evidence="3">PDZ domain-containing protein</fullName>
    </submittedName>
</protein>
<sequence>MDVAAELARNVLRALLHLAAQPFYYIGIIFVLLQYHRQIVLERQMFSTRLHTMLDTAWKTVLWGLIAGMAASFVMAFIGATVPPAVIVWLWGITALFALIQVRFICLAYAVGVLGLLHAVVRGFPAVVDIPYIGSALEPLSELPVSSLLALVGVLHAIEAIFVGKQGASMAMPLFVESKRGKVIGGYQLQQFWPVPLLLLVPVQGASGPALPWTPLFGGDIWSAGWAFAALPVMLGFAERTTTLLPDAKAKRSAGGLAVYACLVLGLAACAEWAPGFAIVGSIGVIALHEALTWWSRREEIVHPPYFVHDDRGLKVLAVLPGSPAKEMGLLPGEIIHKVNGIKVGTKEELHEALQSNGAFCKLEVINTDGHSKFVQRALFAGEHHLLGVLLAPDEKAMVVLEERNIHWWTAAKRRKSSAVSRGSSGSGRSL</sequence>
<dbReference type="InterPro" id="IPR036034">
    <property type="entry name" value="PDZ_sf"/>
</dbReference>
<dbReference type="PROSITE" id="PS50106">
    <property type="entry name" value="PDZ"/>
    <property type="match status" value="1"/>
</dbReference>
<dbReference type="InterPro" id="IPR001478">
    <property type="entry name" value="PDZ"/>
</dbReference>
<evidence type="ECO:0000259" key="2">
    <source>
        <dbReference type="PROSITE" id="PS50106"/>
    </source>
</evidence>
<feature type="transmembrane region" description="Helical" evidence="1">
    <location>
        <begin position="184"/>
        <end position="201"/>
    </location>
</feature>
<evidence type="ECO:0000256" key="1">
    <source>
        <dbReference type="SAM" id="Phobius"/>
    </source>
</evidence>
<name>A0ABV5W7A1_9BACL</name>
<accession>A0ABV5W7A1</accession>
<keyword evidence="1" id="KW-1133">Transmembrane helix</keyword>
<feature type="transmembrane region" description="Helical" evidence="1">
    <location>
        <begin position="14"/>
        <end position="35"/>
    </location>
</feature>
<organism evidence="3 4">
    <name type="scientific">Paenibacillus hodogayensis</name>
    <dbReference type="NCBI Taxonomy" id="279208"/>
    <lineage>
        <taxon>Bacteria</taxon>
        <taxon>Bacillati</taxon>
        <taxon>Bacillota</taxon>
        <taxon>Bacilli</taxon>
        <taxon>Bacillales</taxon>
        <taxon>Paenibacillaceae</taxon>
        <taxon>Paenibacillus</taxon>
    </lineage>
</organism>
<keyword evidence="4" id="KW-1185">Reference proteome</keyword>
<evidence type="ECO:0000313" key="3">
    <source>
        <dbReference type="EMBL" id="MFB9756464.1"/>
    </source>
</evidence>
<dbReference type="SUPFAM" id="SSF50156">
    <property type="entry name" value="PDZ domain-like"/>
    <property type="match status" value="1"/>
</dbReference>
<feature type="transmembrane region" description="Helical" evidence="1">
    <location>
        <begin position="221"/>
        <end position="238"/>
    </location>
</feature>
<feature type="domain" description="PDZ" evidence="2">
    <location>
        <begin position="313"/>
        <end position="369"/>
    </location>
</feature>
<comment type="caution">
    <text evidence="3">The sequence shown here is derived from an EMBL/GenBank/DDBJ whole genome shotgun (WGS) entry which is preliminary data.</text>
</comment>
<keyword evidence="1" id="KW-0812">Transmembrane</keyword>
<proteinExistence type="predicted"/>
<reference evidence="3 4" key="1">
    <citation type="submission" date="2024-09" db="EMBL/GenBank/DDBJ databases">
        <authorList>
            <person name="Sun Q."/>
            <person name="Mori K."/>
        </authorList>
    </citation>
    <scope>NUCLEOTIDE SEQUENCE [LARGE SCALE GENOMIC DNA]</scope>
    <source>
        <strain evidence="3 4">JCM 12520</strain>
    </source>
</reference>
<keyword evidence="1" id="KW-0472">Membrane</keyword>
<dbReference type="Gene3D" id="2.30.42.10">
    <property type="match status" value="1"/>
</dbReference>
<dbReference type="Proteomes" id="UP001589619">
    <property type="component" value="Unassembled WGS sequence"/>
</dbReference>
<evidence type="ECO:0000313" key="4">
    <source>
        <dbReference type="Proteomes" id="UP001589619"/>
    </source>
</evidence>
<gene>
    <name evidence="3" type="ORF">ACFFNY_33225</name>
</gene>
<dbReference type="Pfam" id="PF17820">
    <property type="entry name" value="PDZ_6"/>
    <property type="match status" value="1"/>
</dbReference>
<dbReference type="EMBL" id="JBHMAG010000024">
    <property type="protein sequence ID" value="MFB9756464.1"/>
    <property type="molecule type" value="Genomic_DNA"/>
</dbReference>
<dbReference type="InterPro" id="IPR041489">
    <property type="entry name" value="PDZ_6"/>
</dbReference>
<dbReference type="RefSeq" id="WP_344916394.1">
    <property type="nucleotide sequence ID" value="NZ_BAAAYO010000020.1"/>
</dbReference>
<feature type="transmembrane region" description="Helical" evidence="1">
    <location>
        <begin position="107"/>
        <end position="125"/>
    </location>
</feature>
<feature type="transmembrane region" description="Helical" evidence="1">
    <location>
        <begin position="145"/>
        <end position="163"/>
    </location>
</feature>
<feature type="transmembrane region" description="Helical" evidence="1">
    <location>
        <begin position="56"/>
        <end position="78"/>
    </location>
</feature>